<accession>A0ABU6QVF8</accession>
<sequence length="66" mass="7098">SRPKLHLHLAPPHILNAPSHVPRARAVPLCERAPARVALGRNSATSVHPRASGRAPARSRLLHLKG</sequence>
<reference evidence="2 3" key="1">
    <citation type="journal article" date="2023" name="Plants (Basel)">
        <title>Bridging the Gap: Combining Genomics and Transcriptomics Approaches to Understand Stylosanthes scabra, an Orphan Legume from the Brazilian Caatinga.</title>
        <authorList>
            <person name="Ferreira-Neto J.R.C."/>
            <person name="da Silva M.D."/>
            <person name="Binneck E."/>
            <person name="de Melo N.F."/>
            <person name="da Silva R.H."/>
            <person name="de Melo A.L.T.M."/>
            <person name="Pandolfi V."/>
            <person name="Bustamante F.O."/>
            <person name="Brasileiro-Vidal A.C."/>
            <person name="Benko-Iseppon A.M."/>
        </authorList>
    </citation>
    <scope>NUCLEOTIDE SEQUENCE [LARGE SCALE GENOMIC DNA]</scope>
    <source>
        <tissue evidence="2">Leaves</tissue>
    </source>
</reference>
<evidence type="ECO:0000313" key="3">
    <source>
        <dbReference type="Proteomes" id="UP001341840"/>
    </source>
</evidence>
<dbReference type="EMBL" id="JASCZI010001986">
    <property type="protein sequence ID" value="MED6115715.1"/>
    <property type="molecule type" value="Genomic_DNA"/>
</dbReference>
<feature type="non-terminal residue" evidence="2">
    <location>
        <position position="66"/>
    </location>
</feature>
<name>A0ABU6QVF8_9FABA</name>
<evidence type="ECO:0000313" key="2">
    <source>
        <dbReference type="EMBL" id="MED6115715.1"/>
    </source>
</evidence>
<comment type="caution">
    <text evidence="2">The sequence shown here is derived from an EMBL/GenBank/DDBJ whole genome shotgun (WGS) entry which is preliminary data.</text>
</comment>
<proteinExistence type="predicted"/>
<feature type="non-terminal residue" evidence="2">
    <location>
        <position position="1"/>
    </location>
</feature>
<gene>
    <name evidence="2" type="ORF">PIB30_093345</name>
</gene>
<evidence type="ECO:0000256" key="1">
    <source>
        <dbReference type="SAM" id="MobiDB-lite"/>
    </source>
</evidence>
<organism evidence="2 3">
    <name type="scientific">Stylosanthes scabra</name>
    <dbReference type="NCBI Taxonomy" id="79078"/>
    <lineage>
        <taxon>Eukaryota</taxon>
        <taxon>Viridiplantae</taxon>
        <taxon>Streptophyta</taxon>
        <taxon>Embryophyta</taxon>
        <taxon>Tracheophyta</taxon>
        <taxon>Spermatophyta</taxon>
        <taxon>Magnoliopsida</taxon>
        <taxon>eudicotyledons</taxon>
        <taxon>Gunneridae</taxon>
        <taxon>Pentapetalae</taxon>
        <taxon>rosids</taxon>
        <taxon>fabids</taxon>
        <taxon>Fabales</taxon>
        <taxon>Fabaceae</taxon>
        <taxon>Papilionoideae</taxon>
        <taxon>50 kb inversion clade</taxon>
        <taxon>dalbergioids sensu lato</taxon>
        <taxon>Dalbergieae</taxon>
        <taxon>Pterocarpus clade</taxon>
        <taxon>Stylosanthes</taxon>
    </lineage>
</organism>
<feature type="region of interest" description="Disordered" evidence="1">
    <location>
        <begin position="41"/>
        <end position="66"/>
    </location>
</feature>
<feature type="compositionally biased region" description="Low complexity" evidence="1">
    <location>
        <begin position="49"/>
        <end position="59"/>
    </location>
</feature>
<dbReference type="Proteomes" id="UP001341840">
    <property type="component" value="Unassembled WGS sequence"/>
</dbReference>
<protein>
    <submittedName>
        <fullName evidence="2">Uncharacterized protein</fullName>
    </submittedName>
</protein>
<keyword evidence="3" id="KW-1185">Reference proteome</keyword>